<dbReference type="AlphaFoldDB" id="A0AAD2HY39"/>
<protein>
    <submittedName>
        <fullName evidence="2">Uncharacterized protein</fullName>
    </submittedName>
</protein>
<gene>
    <name evidence="2" type="ORF">MYCIT1_LOCUS35676</name>
</gene>
<feature type="transmembrane region" description="Helical" evidence="1">
    <location>
        <begin position="144"/>
        <end position="162"/>
    </location>
</feature>
<feature type="transmembrane region" description="Helical" evidence="1">
    <location>
        <begin position="54"/>
        <end position="74"/>
    </location>
</feature>
<evidence type="ECO:0000256" key="1">
    <source>
        <dbReference type="SAM" id="Phobius"/>
    </source>
</evidence>
<dbReference type="EMBL" id="CAVNYO010000466">
    <property type="protein sequence ID" value="CAK5283264.1"/>
    <property type="molecule type" value="Genomic_DNA"/>
</dbReference>
<organism evidence="2 3">
    <name type="scientific">Mycena citricolor</name>
    <dbReference type="NCBI Taxonomy" id="2018698"/>
    <lineage>
        <taxon>Eukaryota</taxon>
        <taxon>Fungi</taxon>
        <taxon>Dikarya</taxon>
        <taxon>Basidiomycota</taxon>
        <taxon>Agaricomycotina</taxon>
        <taxon>Agaricomycetes</taxon>
        <taxon>Agaricomycetidae</taxon>
        <taxon>Agaricales</taxon>
        <taxon>Marasmiineae</taxon>
        <taxon>Mycenaceae</taxon>
        <taxon>Mycena</taxon>
    </lineage>
</organism>
<reference evidence="2" key="1">
    <citation type="submission" date="2023-11" db="EMBL/GenBank/DDBJ databases">
        <authorList>
            <person name="De Vega J J."/>
            <person name="De Vega J J."/>
        </authorList>
    </citation>
    <scope>NUCLEOTIDE SEQUENCE</scope>
</reference>
<evidence type="ECO:0000313" key="3">
    <source>
        <dbReference type="Proteomes" id="UP001295794"/>
    </source>
</evidence>
<feature type="transmembrane region" description="Helical" evidence="1">
    <location>
        <begin position="94"/>
        <end position="111"/>
    </location>
</feature>
<keyword evidence="1" id="KW-0812">Transmembrane</keyword>
<keyword evidence="3" id="KW-1185">Reference proteome</keyword>
<comment type="caution">
    <text evidence="2">The sequence shown here is derived from an EMBL/GenBank/DDBJ whole genome shotgun (WGS) entry which is preliminary data.</text>
</comment>
<evidence type="ECO:0000313" key="2">
    <source>
        <dbReference type="EMBL" id="CAK5283264.1"/>
    </source>
</evidence>
<proteinExistence type="predicted"/>
<keyword evidence="1" id="KW-0472">Membrane</keyword>
<keyword evidence="1" id="KW-1133">Transmembrane helix</keyword>
<feature type="transmembrane region" description="Helical" evidence="1">
    <location>
        <begin position="12"/>
        <end position="34"/>
    </location>
</feature>
<sequence length="254" mass="27443">MRAPSLARTASLLITLGSGLTHTYLTLRLASLWLDYRPFDGDAEPAGKVDGLRVLWALLGLYTFAGATLSYIGLHGVIKNKAPQVRLYRDCATADLVFTSFLTALACLAAWSPTRTACETPQLAPLLSLILPTLSLIDESCERALAQATVMLAAGMLVLTVARTHCLLAVRMYYTALLRSSEGKHAEFEGPRQIRLLPLPSGMDAGEVVYAPVRLPADAAPQTETWVRATEAAVFAADAGLLDVEDVDSKRDWI</sequence>
<dbReference type="Proteomes" id="UP001295794">
    <property type="component" value="Unassembled WGS sequence"/>
</dbReference>
<accession>A0AAD2HY39</accession>
<name>A0AAD2HY39_9AGAR</name>